<sequence>MTANLNADWLSASSLIAIVAFILGVGLTLILTLLKATYQHPTDKDIKRSEDSSTTELATPLSQLFERAIGYLKEKFSK</sequence>
<reference evidence="2 3" key="1">
    <citation type="submission" date="2020-08" db="EMBL/GenBank/DDBJ databases">
        <title>Emergence and comparative genomics analysis of Citrobacter in Fennec fox imported from North Africa to China.</title>
        <authorList>
            <person name="Zheng B."/>
        </authorList>
    </citation>
    <scope>NUCLEOTIDE SEQUENCE [LARGE SCALE GENOMIC DNA]</scope>
    <source>
        <strain evidence="2 3">FF141</strain>
    </source>
</reference>
<comment type="caution">
    <text evidence="2">The sequence shown here is derived from an EMBL/GenBank/DDBJ whole genome shotgun (WGS) entry which is preliminary data.</text>
</comment>
<feature type="transmembrane region" description="Helical" evidence="1">
    <location>
        <begin position="12"/>
        <end position="34"/>
    </location>
</feature>
<evidence type="ECO:0000313" key="2">
    <source>
        <dbReference type="EMBL" id="MBC2622712.1"/>
    </source>
</evidence>
<gene>
    <name evidence="2" type="ORF">H7I73_24030</name>
</gene>
<evidence type="ECO:0000256" key="1">
    <source>
        <dbReference type="SAM" id="Phobius"/>
    </source>
</evidence>
<keyword evidence="1" id="KW-0472">Membrane</keyword>
<name>A0A7X1EJG3_9ENTR</name>
<organism evidence="2 3">
    <name type="scientific">Citrobacter cronae</name>
    <dbReference type="NCBI Taxonomy" id="1748967"/>
    <lineage>
        <taxon>Bacteria</taxon>
        <taxon>Pseudomonadati</taxon>
        <taxon>Pseudomonadota</taxon>
        <taxon>Gammaproteobacteria</taxon>
        <taxon>Enterobacterales</taxon>
        <taxon>Enterobacteriaceae</taxon>
        <taxon>Citrobacter</taxon>
        <taxon>Citrobacter freundii complex</taxon>
    </lineage>
</organism>
<dbReference type="EMBL" id="JACLAG010000010">
    <property type="protein sequence ID" value="MBC2622712.1"/>
    <property type="molecule type" value="Genomic_DNA"/>
</dbReference>
<evidence type="ECO:0000313" key="3">
    <source>
        <dbReference type="Proteomes" id="UP000548504"/>
    </source>
</evidence>
<keyword evidence="1" id="KW-1133">Transmembrane helix</keyword>
<keyword evidence="1" id="KW-0812">Transmembrane</keyword>
<dbReference type="Proteomes" id="UP000548504">
    <property type="component" value="Unassembled WGS sequence"/>
</dbReference>
<dbReference type="AlphaFoldDB" id="A0A7X1EJG3"/>
<accession>A0A7X1EJG3</accession>
<protein>
    <submittedName>
        <fullName evidence="2">Uncharacterized protein</fullName>
    </submittedName>
</protein>
<proteinExistence type="predicted"/>